<sequence>MTATGTGLRRATGGLLLTGAVAFAAAATVLSSTFDWPHILREPGSVVLPAFAAGGTSLVWTWFATAWTYAILAVPILLLPAVLRRRDDPVLRAATYLGATSVVLSLVGFLRWVFAVPPLAHAYVTGDATTQAAVDAAWTAQHQFGGAPLGEHLGQLLIIGWSVTLSMTILRSRVLPRWLGITGLAVSTIYLLNQGDILATAVPGFPVWDLAGLLGSTSWGLWIAALGVTLLRRPISNPIPDTSDAPLARTSTPRRPITIGPRS</sequence>
<dbReference type="Pfam" id="PF14329">
    <property type="entry name" value="DUF4386"/>
    <property type="match status" value="1"/>
</dbReference>
<dbReference type="RefSeq" id="WP_074308437.1">
    <property type="nucleotide sequence ID" value="NZ_FSQT01000001.1"/>
</dbReference>
<feature type="transmembrane region" description="Helical" evidence="2">
    <location>
        <begin position="177"/>
        <end position="193"/>
    </location>
</feature>
<accession>A0A1N5U2M8</accession>
<dbReference type="EMBL" id="FSQT01000001">
    <property type="protein sequence ID" value="SIM54555.1"/>
    <property type="molecule type" value="Genomic_DNA"/>
</dbReference>
<name>A0A1N5U2M8_9ACTN</name>
<feature type="region of interest" description="Disordered" evidence="1">
    <location>
        <begin position="242"/>
        <end position="263"/>
    </location>
</feature>
<evidence type="ECO:0000313" key="3">
    <source>
        <dbReference type="EMBL" id="SIM54555.1"/>
    </source>
</evidence>
<feature type="transmembrane region" description="Helical" evidence="2">
    <location>
        <begin position="95"/>
        <end position="114"/>
    </location>
</feature>
<dbReference type="Proteomes" id="UP000185124">
    <property type="component" value="Unassembled WGS sequence"/>
</dbReference>
<reference evidence="4" key="1">
    <citation type="submission" date="2016-12" db="EMBL/GenBank/DDBJ databases">
        <authorList>
            <person name="Varghese N."/>
            <person name="Submissions S."/>
        </authorList>
    </citation>
    <scope>NUCLEOTIDE SEQUENCE [LARGE SCALE GENOMIC DNA]</scope>
    <source>
        <strain evidence="4">DSM 45599</strain>
    </source>
</reference>
<dbReference type="OrthoDB" id="326446at2"/>
<evidence type="ECO:0000313" key="4">
    <source>
        <dbReference type="Proteomes" id="UP000185124"/>
    </source>
</evidence>
<dbReference type="STRING" id="709881.SAMN04489832_0535"/>
<dbReference type="InterPro" id="IPR025495">
    <property type="entry name" value="DUF4386"/>
</dbReference>
<proteinExistence type="predicted"/>
<keyword evidence="2" id="KW-1133">Transmembrane helix</keyword>
<keyword evidence="2" id="KW-0812">Transmembrane</keyword>
<evidence type="ECO:0008006" key="5">
    <source>
        <dbReference type="Google" id="ProtNLM"/>
    </source>
</evidence>
<dbReference type="AlphaFoldDB" id="A0A1N5U2M8"/>
<keyword evidence="4" id="KW-1185">Reference proteome</keyword>
<evidence type="ECO:0000256" key="1">
    <source>
        <dbReference type="SAM" id="MobiDB-lite"/>
    </source>
</evidence>
<feature type="transmembrane region" description="Helical" evidence="2">
    <location>
        <begin position="152"/>
        <end position="170"/>
    </location>
</feature>
<gene>
    <name evidence="3" type="ORF">SAMN04489832_0535</name>
</gene>
<keyword evidence="2" id="KW-0472">Membrane</keyword>
<organism evidence="3 4">
    <name type="scientific">Micromonospora cremea</name>
    <dbReference type="NCBI Taxonomy" id="709881"/>
    <lineage>
        <taxon>Bacteria</taxon>
        <taxon>Bacillati</taxon>
        <taxon>Actinomycetota</taxon>
        <taxon>Actinomycetes</taxon>
        <taxon>Micromonosporales</taxon>
        <taxon>Micromonosporaceae</taxon>
        <taxon>Micromonospora</taxon>
    </lineage>
</organism>
<evidence type="ECO:0000256" key="2">
    <source>
        <dbReference type="SAM" id="Phobius"/>
    </source>
</evidence>
<feature type="transmembrane region" description="Helical" evidence="2">
    <location>
        <begin position="213"/>
        <end position="231"/>
    </location>
</feature>
<feature type="transmembrane region" description="Helical" evidence="2">
    <location>
        <begin position="59"/>
        <end position="83"/>
    </location>
</feature>
<protein>
    <recommendedName>
        <fullName evidence="5">DUF4386 domain-containing protein</fullName>
    </recommendedName>
</protein>